<evidence type="ECO:0000256" key="1">
    <source>
        <dbReference type="ARBA" id="ARBA00004141"/>
    </source>
</evidence>
<gene>
    <name evidence="7" type="ORF">R1flu_012855</name>
</gene>
<dbReference type="Proteomes" id="UP001605036">
    <property type="component" value="Unassembled WGS sequence"/>
</dbReference>
<dbReference type="InterPro" id="IPR004923">
    <property type="entry name" value="FTR1/Fip1/EfeU"/>
</dbReference>
<proteinExistence type="inferred from homology"/>
<dbReference type="GO" id="GO:0016020">
    <property type="term" value="C:membrane"/>
    <property type="evidence" value="ECO:0007669"/>
    <property type="project" value="UniProtKB-SubCell"/>
</dbReference>
<keyword evidence="5 6" id="KW-0472">Membrane</keyword>
<feature type="transmembrane region" description="Helical" evidence="6">
    <location>
        <begin position="52"/>
        <end position="71"/>
    </location>
</feature>
<evidence type="ECO:0000256" key="3">
    <source>
        <dbReference type="ARBA" id="ARBA00022692"/>
    </source>
</evidence>
<dbReference type="PANTHER" id="PTHR31632">
    <property type="entry name" value="IRON TRANSPORTER FTH1"/>
    <property type="match status" value="1"/>
</dbReference>
<evidence type="ECO:0000256" key="5">
    <source>
        <dbReference type="ARBA" id="ARBA00023136"/>
    </source>
</evidence>
<accession>A0ABD1ZBT0</accession>
<feature type="transmembrane region" description="Helical" evidence="6">
    <location>
        <begin position="12"/>
        <end position="31"/>
    </location>
</feature>
<reference evidence="7 8" key="1">
    <citation type="submission" date="2024-09" db="EMBL/GenBank/DDBJ databases">
        <title>Chromosome-scale assembly of Riccia fluitans.</title>
        <authorList>
            <person name="Paukszto L."/>
            <person name="Sawicki J."/>
            <person name="Karawczyk K."/>
            <person name="Piernik-Szablinska J."/>
            <person name="Szczecinska M."/>
            <person name="Mazdziarz M."/>
        </authorList>
    </citation>
    <scope>NUCLEOTIDE SEQUENCE [LARGE SCALE GENOMIC DNA]</scope>
    <source>
        <strain evidence="7">Rf_01</strain>
        <tissue evidence="7">Aerial parts of the thallus</tissue>
    </source>
</reference>
<evidence type="ECO:0000256" key="4">
    <source>
        <dbReference type="ARBA" id="ARBA00022989"/>
    </source>
</evidence>
<evidence type="ECO:0000256" key="2">
    <source>
        <dbReference type="ARBA" id="ARBA00008333"/>
    </source>
</evidence>
<dbReference type="AlphaFoldDB" id="A0ABD1ZBT0"/>
<dbReference type="PANTHER" id="PTHR31632:SF2">
    <property type="entry name" value="PLASMA MEMBRANE IRON PERMEASE"/>
    <property type="match status" value="1"/>
</dbReference>
<organism evidence="7 8">
    <name type="scientific">Riccia fluitans</name>
    <dbReference type="NCBI Taxonomy" id="41844"/>
    <lineage>
        <taxon>Eukaryota</taxon>
        <taxon>Viridiplantae</taxon>
        <taxon>Streptophyta</taxon>
        <taxon>Embryophyta</taxon>
        <taxon>Marchantiophyta</taxon>
        <taxon>Marchantiopsida</taxon>
        <taxon>Marchantiidae</taxon>
        <taxon>Marchantiales</taxon>
        <taxon>Ricciaceae</taxon>
        <taxon>Riccia</taxon>
    </lineage>
</organism>
<comment type="similarity">
    <text evidence="2">Belongs to the oxidase-dependent Fe transporter (OFeT) (TC 9.A.10.1) family.</text>
</comment>
<feature type="transmembrane region" description="Helical" evidence="6">
    <location>
        <begin position="83"/>
        <end position="104"/>
    </location>
</feature>
<keyword evidence="4 6" id="KW-1133">Transmembrane helix</keyword>
<comment type="subcellular location">
    <subcellularLocation>
        <location evidence="1">Membrane</location>
        <topology evidence="1">Multi-pass membrane protein</topology>
    </subcellularLocation>
</comment>
<evidence type="ECO:0000313" key="7">
    <source>
        <dbReference type="EMBL" id="KAL2645268.1"/>
    </source>
</evidence>
<evidence type="ECO:0000313" key="8">
    <source>
        <dbReference type="Proteomes" id="UP001605036"/>
    </source>
</evidence>
<name>A0ABD1ZBT0_9MARC</name>
<keyword evidence="3 6" id="KW-0812">Transmembrane</keyword>
<dbReference type="EMBL" id="JBHFFA010000002">
    <property type="protein sequence ID" value="KAL2645268.1"/>
    <property type="molecule type" value="Genomic_DNA"/>
</dbReference>
<dbReference type="Pfam" id="PF03239">
    <property type="entry name" value="FTR1"/>
    <property type="match status" value="1"/>
</dbReference>
<keyword evidence="8" id="KW-1185">Reference proteome</keyword>
<comment type="caution">
    <text evidence="7">The sequence shown here is derived from an EMBL/GenBank/DDBJ whole genome shotgun (WGS) entry which is preliminary data.</text>
</comment>
<evidence type="ECO:0000256" key="6">
    <source>
        <dbReference type="SAM" id="Phobius"/>
    </source>
</evidence>
<protein>
    <submittedName>
        <fullName evidence="7">Uncharacterized protein</fullName>
    </submittedName>
</protein>
<sequence>MVEVFGVDAFLIVIRATLEETIILSFMLFFLDKVLPEEGMRRNLKKQVCLGMVTGLFLSLCATMFRSLYYTVPKEEWDNFQPLWDGILGLIAKELISLMAFCMIRMNTWRAMWETKLTKATAECVEK</sequence>